<name>A0A0G0LAG6_9BACT</name>
<gene>
    <name evidence="1" type="ORF">UT11_C0042G0001</name>
</gene>
<protein>
    <submittedName>
        <fullName evidence="1">Uncharacterized protein</fullName>
    </submittedName>
</protein>
<dbReference type="Proteomes" id="UP000033934">
    <property type="component" value="Unassembled WGS sequence"/>
</dbReference>
<evidence type="ECO:0000313" key="1">
    <source>
        <dbReference type="EMBL" id="KKQ88007.1"/>
    </source>
</evidence>
<dbReference type="AlphaFoldDB" id="A0A0G0LAG6"/>
<reference evidence="1 2" key="1">
    <citation type="journal article" date="2015" name="Nature">
        <title>rRNA introns, odd ribosomes, and small enigmatic genomes across a large radiation of phyla.</title>
        <authorList>
            <person name="Brown C.T."/>
            <person name="Hug L.A."/>
            <person name="Thomas B.C."/>
            <person name="Sharon I."/>
            <person name="Castelle C.J."/>
            <person name="Singh A."/>
            <person name="Wilkins M.J."/>
            <person name="Williams K.H."/>
            <person name="Banfield J.F."/>
        </authorList>
    </citation>
    <scope>NUCLEOTIDE SEQUENCE [LARGE SCALE GENOMIC DNA]</scope>
</reference>
<proteinExistence type="predicted"/>
<evidence type="ECO:0000313" key="2">
    <source>
        <dbReference type="Proteomes" id="UP000033934"/>
    </source>
</evidence>
<comment type="caution">
    <text evidence="1">The sequence shown here is derived from an EMBL/GenBank/DDBJ whole genome shotgun (WGS) entry which is preliminary data.</text>
</comment>
<organism evidence="1 2">
    <name type="scientific">Berkelbacteria bacterium GW2011_GWA2_38_9</name>
    <dbReference type="NCBI Taxonomy" id="1618334"/>
    <lineage>
        <taxon>Bacteria</taxon>
        <taxon>Candidatus Berkelbacteria</taxon>
    </lineage>
</organism>
<dbReference type="EMBL" id="LBVO01000042">
    <property type="protein sequence ID" value="KKQ88007.1"/>
    <property type="molecule type" value="Genomic_DNA"/>
</dbReference>
<accession>A0A0G0LAG6</accession>
<sequence length="67" mass="7629">MGDYTWADLRDACLKISAIYEDLLLALEQRGAINYATLKKTGIRFEVQQVVDLSRKIRSAVIVQLED</sequence>